<evidence type="ECO:0000256" key="4">
    <source>
        <dbReference type="ARBA" id="ARBA00023163"/>
    </source>
</evidence>
<keyword evidence="2" id="KW-0067">ATP-binding</keyword>
<dbReference type="Gene3D" id="1.10.10.60">
    <property type="entry name" value="Homeodomain-like"/>
    <property type="match status" value="1"/>
</dbReference>
<evidence type="ECO:0000256" key="2">
    <source>
        <dbReference type="ARBA" id="ARBA00022840"/>
    </source>
</evidence>
<dbReference type="InterPro" id="IPR001789">
    <property type="entry name" value="Sig_transdc_resp-reg_receiver"/>
</dbReference>
<sequence>MDPEYTVQLFKSGHELLKQLHQHPDVITLDINLPDFSGHELLLEIKKKSPDSVIIVLSGQEDISTAVQLFRLGVFDYIIKDDNALDRLWHVAHNATKQSEMKRELNVLRSEIHDKYSISSEIRGASPEMEKIFNLIEKTVKSDINVMLYGETGTGKELVARSVHFNSNRKSKPFVPINVTAIPKELIESELFGHEKGAFTGAHAARTGLLESAKGGTVFLDEIGEMELSMQVKLLRVLQEMEMTRVGGNQKIKLDFRLITATHKNLLNEVREGNFREDLYYRLMGITIELPPLRERGKDIIILANYFLKQFCKKNKLPEKMLANSAMKALLKYNFPGNVRELKAIIESAIVLSDSDVIEAYDFAFTSDSSPDVLFNDEFTLEEYTTKIIQLSLNKNDNNVVRTASKLGIGKSTIYRLIQEGKLSN</sequence>
<dbReference type="SUPFAM" id="SSF52172">
    <property type="entry name" value="CheY-like"/>
    <property type="match status" value="1"/>
</dbReference>
<dbReference type="InterPro" id="IPR025944">
    <property type="entry name" value="Sigma_54_int_dom_CS"/>
</dbReference>
<evidence type="ECO:0000259" key="6">
    <source>
        <dbReference type="PROSITE" id="PS50045"/>
    </source>
</evidence>
<dbReference type="InterPro" id="IPR025662">
    <property type="entry name" value="Sigma_54_int_dom_ATP-bd_1"/>
</dbReference>
<gene>
    <name evidence="8" type="primary">gnfM</name>
    <name evidence="8" type="ORF">GCM10009118_28900</name>
</gene>
<dbReference type="SMART" id="SM00448">
    <property type="entry name" value="REC"/>
    <property type="match status" value="1"/>
</dbReference>
<dbReference type="Pfam" id="PF00158">
    <property type="entry name" value="Sigma54_activat"/>
    <property type="match status" value="1"/>
</dbReference>
<keyword evidence="3" id="KW-0805">Transcription regulation</keyword>
<evidence type="ECO:0000256" key="1">
    <source>
        <dbReference type="ARBA" id="ARBA00022741"/>
    </source>
</evidence>
<dbReference type="PANTHER" id="PTHR32071">
    <property type="entry name" value="TRANSCRIPTIONAL REGULATORY PROTEIN"/>
    <property type="match status" value="1"/>
</dbReference>
<keyword evidence="4" id="KW-0804">Transcription</keyword>
<dbReference type="Proteomes" id="UP001501126">
    <property type="component" value="Unassembled WGS sequence"/>
</dbReference>
<dbReference type="PROSITE" id="PS00688">
    <property type="entry name" value="SIGMA54_INTERACT_3"/>
    <property type="match status" value="1"/>
</dbReference>
<dbReference type="CDD" id="cd00009">
    <property type="entry name" value="AAA"/>
    <property type="match status" value="1"/>
</dbReference>
<dbReference type="InterPro" id="IPR003593">
    <property type="entry name" value="AAA+_ATPase"/>
</dbReference>
<dbReference type="CDD" id="cd00156">
    <property type="entry name" value="REC"/>
    <property type="match status" value="1"/>
</dbReference>
<feature type="domain" description="Sigma-54 factor interaction" evidence="6">
    <location>
        <begin position="122"/>
        <end position="351"/>
    </location>
</feature>
<dbReference type="InterPro" id="IPR009057">
    <property type="entry name" value="Homeodomain-like_sf"/>
</dbReference>
<evidence type="ECO:0000256" key="5">
    <source>
        <dbReference type="PROSITE-ProRule" id="PRU00169"/>
    </source>
</evidence>
<feature type="modified residue" description="4-aspartylphosphate" evidence="5">
    <location>
        <position position="30"/>
    </location>
</feature>
<dbReference type="InterPro" id="IPR011006">
    <property type="entry name" value="CheY-like_superfamily"/>
</dbReference>
<reference evidence="8 9" key="1">
    <citation type="journal article" date="2019" name="Int. J. Syst. Evol. Microbiol.">
        <title>The Global Catalogue of Microorganisms (GCM) 10K type strain sequencing project: providing services to taxonomists for standard genome sequencing and annotation.</title>
        <authorList>
            <consortium name="The Broad Institute Genomics Platform"/>
            <consortium name="The Broad Institute Genome Sequencing Center for Infectious Disease"/>
            <person name="Wu L."/>
            <person name="Ma J."/>
        </authorList>
    </citation>
    <scope>NUCLEOTIDE SEQUENCE [LARGE SCALE GENOMIC DNA]</scope>
    <source>
        <strain evidence="8 9">JCM 16083</strain>
    </source>
</reference>
<dbReference type="PANTHER" id="PTHR32071:SF121">
    <property type="entry name" value="SIGMA L-DEPENDENT TRANSCRIPTIONAL REGULATOR YQIR-RELATED"/>
    <property type="match status" value="1"/>
</dbReference>
<feature type="domain" description="Response regulatory" evidence="7">
    <location>
        <begin position="1"/>
        <end position="95"/>
    </location>
</feature>
<dbReference type="Gene3D" id="1.10.8.60">
    <property type="match status" value="1"/>
</dbReference>
<comment type="caution">
    <text evidence="8">The sequence shown here is derived from an EMBL/GenBank/DDBJ whole genome shotgun (WGS) entry which is preliminary data.</text>
</comment>
<dbReference type="PROSITE" id="PS50110">
    <property type="entry name" value="RESPONSE_REGULATORY"/>
    <property type="match status" value="1"/>
</dbReference>
<dbReference type="InterPro" id="IPR002078">
    <property type="entry name" value="Sigma_54_int"/>
</dbReference>
<protein>
    <submittedName>
        <fullName evidence="8">Nitrogen fixation sigma-54 dependent transcriptional regulator GnfM</fullName>
    </submittedName>
</protein>
<organism evidence="8 9">
    <name type="scientific">Wandonia haliotis</name>
    <dbReference type="NCBI Taxonomy" id="574963"/>
    <lineage>
        <taxon>Bacteria</taxon>
        <taxon>Pseudomonadati</taxon>
        <taxon>Bacteroidota</taxon>
        <taxon>Flavobacteriia</taxon>
        <taxon>Flavobacteriales</taxon>
        <taxon>Crocinitomicaceae</taxon>
        <taxon>Wandonia</taxon>
    </lineage>
</organism>
<keyword evidence="5" id="KW-0597">Phosphoprotein</keyword>
<name>A0ABN1MT61_9FLAO</name>
<keyword evidence="9" id="KW-1185">Reference proteome</keyword>
<dbReference type="PROSITE" id="PS00675">
    <property type="entry name" value="SIGMA54_INTERACT_1"/>
    <property type="match status" value="1"/>
</dbReference>
<dbReference type="InterPro" id="IPR027417">
    <property type="entry name" value="P-loop_NTPase"/>
</dbReference>
<dbReference type="SUPFAM" id="SSF46689">
    <property type="entry name" value="Homeodomain-like"/>
    <property type="match status" value="1"/>
</dbReference>
<dbReference type="SUPFAM" id="SSF52540">
    <property type="entry name" value="P-loop containing nucleoside triphosphate hydrolases"/>
    <property type="match status" value="1"/>
</dbReference>
<dbReference type="PROSITE" id="PS50045">
    <property type="entry name" value="SIGMA54_INTERACT_4"/>
    <property type="match status" value="1"/>
</dbReference>
<proteinExistence type="predicted"/>
<dbReference type="InterPro" id="IPR058031">
    <property type="entry name" value="AAA_lid_NorR"/>
</dbReference>
<evidence type="ECO:0000259" key="7">
    <source>
        <dbReference type="PROSITE" id="PS50110"/>
    </source>
</evidence>
<dbReference type="Gene3D" id="3.40.50.2300">
    <property type="match status" value="1"/>
</dbReference>
<dbReference type="Gene3D" id="3.40.50.300">
    <property type="entry name" value="P-loop containing nucleotide triphosphate hydrolases"/>
    <property type="match status" value="1"/>
</dbReference>
<keyword evidence="1" id="KW-0547">Nucleotide-binding</keyword>
<accession>A0ABN1MT61</accession>
<dbReference type="SMART" id="SM00382">
    <property type="entry name" value="AAA"/>
    <property type="match status" value="1"/>
</dbReference>
<evidence type="ECO:0000313" key="8">
    <source>
        <dbReference type="EMBL" id="GAA0876480.1"/>
    </source>
</evidence>
<dbReference type="Pfam" id="PF25601">
    <property type="entry name" value="AAA_lid_14"/>
    <property type="match status" value="1"/>
</dbReference>
<dbReference type="Pfam" id="PF00072">
    <property type="entry name" value="Response_reg"/>
    <property type="match status" value="1"/>
</dbReference>
<dbReference type="EMBL" id="BAAAFH010000022">
    <property type="protein sequence ID" value="GAA0876480.1"/>
    <property type="molecule type" value="Genomic_DNA"/>
</dbReference>
<evidence type="ECO:0000256" key="3">
    <source>
        <dbReference type="ARBA" id="ARBA00023015"/>
    </source>
</evidence>
<evidence type="ECO:0000313" key="9">
    <source>
        <dbReference type="Proteomes" id="UP001501126"/>
    </source>
</evidence>